<reference evidence="2 3" key="1">
    <citation type="submission" date="2014-04" db="EMBL/GenBank/DDBJ databases">
        <title>Aquimarina sp. 22II-S11-z7 Genome Sequencing.</title>
        <authorList>
            <person name="Lai Q."/>
        </authorList>
    </citation>
    <scope>NUCLEOTIDE SEQUENCE [LARGE SCALE GENOMIC DNA]</scope>
    <source>
        <strain evidence="2 3">22II-S11-z7</strain>
    </source>
</reference>
<dbReference type="SMART" id="SM00849">
    <property type="entry name" value="Lactamase_B"/>
    <property type="match status" value="1"/>
</dbReference>
<evidence type="ECO:0000259" key="1">
    <source>
        <dbReference type="SMART" id="SM00849"/>
    </source>
</evidence>
<dbReference type="InterPro" id="IPR036866">
    <property type="entry name" value="RibonucZ/Hydroxyglut_hydro"/>
</dbReference>
<dbReference type="EMBL" id="AQRA01000004">
    <property type="protein sequence ID" value="EZH74132.1"/>
    <property type="molecule type" value="Genomic_DNA"/>
</dbReference>
<dbReference type="Proteomes" id="UP000023541">
    <property type="component" value="Unassembled WGS sequence"/>
</dbReference>
<dbReference type="STRING" id="1317122.ATO12_14760"/>
<dbReference type="eggNOG" id="COG2220">
    <property type="taxonomic scope" value="Bacteria"/>
</dbReference>
<gene>
    <name evidence="2" type="ORF">ATO12_14760</name>
</gene>
<evidence type="ECO:0000313" key="3">
    <source>
        <dbReference type="Proteomes" id="UP000023541"/>
    </source>
</evidence>
<dbReference type="PANTHER" id="PTHR43546">
    <property type="entry name" value="UPF0173 METAL-DEPENDENT HYDROLASE MJ1163-RELATED"/>
    <property type="match status" value="1"/>
</dbReference>
<sequence>MGVLISDHQSSVLIDGLHKKYGDDYLFPSKEVVHKINTKFKPNAILFTHYHGDHFSASLSREYLALNKKAVLFGANQITKSFSDYEGRVFTITTKDYTKQTIDIGKVKVTGLKINHAGKRHVAVQNVGYIIKINNKNFLHVGDTNWLEEIDLFNTLQLQDAGIDVAILPYWMLLQDDASILIKKYINPKKVIATHISPKIKKKELLDLKNRYPDIYFLTALEQQIQL</sequence>
<feature type="domain" description="Metallo-beta-lactamase" evidence="1">
    <location>
        <begin position="2"/>
        <end position="195"/>
    </location>
</feature>
<dbReference type="PANTHER" id="PTHR43546:SF3">
    <property type="entry name" value="UPF0173 METAL-DEPENDENT HYDROLASE MJ1163"/>
    <property type="match status" value="1"/>
</dbReference>
<organism evidence="2 3">
    <name type="scientific">Aquimarina atlantica</name>
    <dbReference type="NCBI Taxonomy" id="1317122"/>
    <lineage>
        <taxon>Bacteria</taxon>
        <taxon>Pseudomonadati</taxon>
        <taxon>Bacteroidota</taxon>
        <taxon>Flavobacteriia</taxon>
        <taxon>Flavobacteriales</taxon>
        <taxon>Flavobacteriaceae</taxon>
        <taxon>Aquimarina</taxon>
    </lineage>
</organism>
<accession>A0A023BVS4</accession>
<dbReference type="SUPFAM" id="SSF56281">
    <property type="entry name" value="Metallo-hydrolase/oxidoreductase"/>
    <property type="match status" value="1"/>
</dbReference>
<name>A0A023BVS4_9FLAO</name>
<protein>
    <recommendedName>
        <fullName evidence="1">Metallo-beta-lactamase domain-containing protein</fullName>
    </recommendedName>
</protein>
<comment type="caution">
    <text evidence="2">The sequence shown here is derived from an EMBL/GenBank/DDBJ whole genome shotgun (WGS) entry which is preliminary data.</text>
</comment>
<dbReference type="OrthoDB" id="9789133at2"/>
<dbReference type="InterPro" id="IPR001279">
    <property type="entry name" value="Metallo-B-lactamas"/>
</dbReference>
<keyword evidence="3" id="KW-1185">Reference proteome</keyword>
<dbReference type="Gene3D" id="3.60.15.10">
    <property type="entry name" value="Ribonuclease Z/Hydroxyacylglutathione hydrolase-like"/>
    <property type="match status" value="1"/>
</dbReference>
<dbReference type="AlphaFoldDB" id="A0A023BVS4"/>
<evidence type="ECO:0000313" key="2">
    <source>
        <dbReference type="EMBL" id="EZH74132.1"/>
    </source>
</evidence>
<proteinExistence type="predicted"/>
<dbReference type="Pfam" id="PF12706">
    <property type="entry name" value="Lactamase_B_2"/>
    <property type="match status" value="1"/>
</dbReference>
<dbReference type="InterPro" id="IPR050114">
    <property type="entry name" value="UPF0173_UPF0282_UlaG_hydrolase"/>
</dbReference>